<sequence>MYACSAANEQGESQSAPVSLRIHFRSAAGCSNRCTTYAPNAIIAFSATERIPNNLPRGIRTGGSKSCDTRGGLFLATSSFRDEISNT</sequence>
<accession>B0WJQ1</accession>
<dbReference type="InParanoid" id="B0WJQ1"/>
<dbReference type="Proteomes" id="UP000002320">
    <property type="component" value="Unassembled WGS sequence"/>
</dbReference>
<name>B0WJQ1_CULQU</name>
<evidence type="ECO:0000313" key="2">
    <source>
        <dbReference type="EnsemblMetazoa" id="CPIJ007613-PA"/>
    </source>
</evidence>
<dbReference type="HOGENOM" id="CLU_2485531_0_0_1"/>
<dbReference type="EMBL" id="DS231962">
    <property type="protein sequence ID" value="EDS29378.1"/>
    <property type="molecule type" value="Genomic_DNA"/>
</dbReference>
<dbReference type="VEuPathDB" id="VectorBase:CPIJ007613"/>
<proteinExistence type="predicted"/>
<organism>
    <name type="scientific">Culex quinquefasciatus</name>
    <name type="common">Southern house mosquito</name>
    <name type="synonym">Culex pungens</name>
    <dbReference type="NCBI Taxonomy" id="7176"/>
    <lineage>
        <taxon>Eukaryota</taxon>
        <taxon>Metazoa</taxon>
        <taxon>Ecdysozoa</taxon>
        <taxon>Arthropoda</taxon>
        <taxon>Hexapoda</taxon>
        <taxon>Insecta</taxon>
        <taxon>Pterygota</taxon>
        <taxon>Neoptera</taxon>
        <taxon>Endopterygota</taxon>
        <taxon>Diptera</taxon>
        <taxon>Nematocera</taxon>
        <taxon>Culicoidea</taxon>
        <taxon>Culicidae</taxon>
        <taxon>Culicinae</taxon>
        <taxon>Culicini</taxon>
        <taxon>Culex</taxon>
        <taxon>Culex</taxon>
    </lineage>
</organism>
<dbReference type="AlphaFoldDB" id="B0WJQ1"/>
<evidence type="ECO:0000313" key="3">
    <source>
        <dbReference type="Proteomes" id="UP000002320"/>
    </source>
</evidence>
<protein>
    <submittedName>
        <fullName evidence="1 2">Uncharacterized protein</fullName>
    </submittedName>
</protein>
<evidence type="ECO:0000313" key="1">
    <source>
        <dbReference type="EMBL" id="EDS29378.1"/>
    </source>
</evidence>
<dbReference type="EnsemblMetazoa" id="CPIJ007613-RA">
    <property type="protein sequence ID" value="CPIJ007613-PA"/>
    <property type="gene ID" value="CPIJ007613"/>
</dbReference>
<keyword evidence="3" id="KW-1185">Reference proteome</keyword>
<reference evidence="2" key="2">
    <citation type="submission" date="2021-02" db="UniProtKB">
        <authorList>
            <consortium name="EnsemblMetazoa"/>
        </authorList>
    </citation>
    <scope>IDENTIFICATION</scope>
    <source>
        <strain evidence="2">JHB</strain>
    </source>
</reference>
<gene>
    <name evidence="2" type="primary">6039304</name>
    <name evidence="1" type="ORF">CpipJ_CPIJ007613</name>
</gene>
<reference evidence="1" key="1">
    <citation type="submission" date="2007-03" db="EMBL/GenBank/DDBJ databases">
        <title>Annotation of Culex pipiens quinquefasciatus.</title>
        <authorList>
            <consortium name="The Broad Institute Genome Sequencing Platform"/>
            <person name="Atkinson P.W."/>
            <person name="Hemingway J."/>
            <person name="Christensen B.M."/>
            <person name="Higgs S."/>
            <person name="Kodira C."/>
            <person name="Hannick L."/>
            <person name="Megy K."/>
            <person name="O'Leary S."/>
            <person name="Pearson M."/>
            <person name="Haas B.J."/>
            <person name="Mauceli E."/>
            <person name="Wortman J.R."/>
            <person name="Lee N.H."/>
            <person name="Guigo R."/>
            <person name="Stanke M."/>
            <person name="Alvarado L."/>
            <person name="Amedeo P."/>
            <person name="Antoine C.H."/>
            <person name="Arensburger P."/>
            <person name="Bidwell S.L."/>
            <person name="Crawford M."/>
            <person name="Camaro F."/>
            <person name="Devon K."/>
            <person name="Engels R."/>
            <person name="Hammond M."/>
            <person name="Howarth C."/>
            <person name="Koehrsen M."/>
            <person name="Lawson D."/>
            <person name="Montgomery P."/>
            <person name="Nene V."/>
            <person name="Nusbaum C."/>
            <person name="Puiu D."/>
            <person name="Romero-Severson J."/>
            <person name="Severson D.W."/>
            <person name="Shumway M."/>
            <person name="Sisk P."/>
            <person name="Stolte C."/>
            <person name="Zeng Q."/>
            <person name="Eisenstadt E."/>
            <person name="Fraser-Liggett C."/>
            <person name="Strausberg R."/>
            <person name="Galagan J."/>
            <person name="Birren B."/>
            <person name="Collins F.H."/>
        </authorList>
    </citation>
    <scope>NUCLEOTIDE SEQUENCE [LARGE SCALE GENOMIC DNA]</scope>
    <source>
        <strain evidence="1">JHB</strain>
    </source>
</reference>
<dbReference type="KEGG" id="cqu:CpipJ_CPIJ007613"/>